<evidence type="ECO:0000256" key="1">
    <source>
        <dbReference type="ARBA" id="ARBA00022723"/>
    </source>
</evidence>
<evidence type="ECO:0000313" key="4">
    <source>
        <dbReference type="Proteomes" id="UP000500961"/>
    </source>
</evidence>
<sequence length="540" mass="61185">MRNRIVAFAAMLALVSCGNKKSEVCDMQKKVDEFAPVELKADISNLSEKEKQMLPLLFEAADIMDQLYWEQAYGNKEELLSKVSDEATKEFIMINYGPWERLNDNKPFVEGYGEKPLGANFYPKDMTKEEFEAFDSPDKTSLYTLIVRNDEGNLESVPYHVAYKEKIDKAAELLRKAAELAEDEGLKKYLTLRADALQTDEYLESDLAWMDMKTNKIDFVVGPIENYEDALFNYKAAYEAYILIKDLDWTEKINRFAALLPKLQESLPVDPEYKKEKPGIDSDLGVYEVAYYAGDCNAGSKTIAINLPNDPRVHLEKGSRKLQLKNAMKAKFDKILLPIGNILIDESQRQHIKFDAFFENVMFHEVGHGLGIKNLVNGEGTVHEALKEMHSALEEGKADILGLYMVSQLAKMGELPEKDMMDNYVTFVAGIFRSVRFGAASSHGKANMVCFNYLKDKGAFERNPETGTYKVNFDKMTEAMNSLAHDILVLQGNGDYEGVKKWFADKGFVTEELQADLNRISKADIPRDIRCIQGRDVLGL</sequence>
<dbReference type="AlphaFoldDB" id="A0A7D3XKC7"/>
<name>A0A7D3XKC7_9BACT</name>
<evidence type="ECO:0000256" key="2">
    <source>
        <dbReference type="ARBA" id="ARBA00022801"/>
    </source>
</evidence>
<dbReference type="PROSITE" id="PS51257">
    <property type="entry name" value="PROKAR_LIPOPROTEIN"/>
    <property type="match status" value="1"/>
</dbReference>
<reference evidence="3 4" key="1">
    <citation type="submission" date="2019-07" db="EMBL/GenBank/DDBJ databases">
        <title>Thalassofilum flectens gen. nov., sp. nov., a novel moderate thermophilic anaerobe from a shallow sea hot spring in Kunashir Island (Russia), representing a new family in the order Bacteroidales, and proposal of Thalassofilacea fam. nov.</title>
        <authorList>
            <person name="Kochetkova T.V."/>
            <person name="Podosokorskaya O.A."/>
            <person name="Novikov A."/>
            <person name="Elcheninov A.G."/>
            <person name="Toshchakov S.V."/>
            <person name="Kublanov I.V."/>
        </authorList>
    </citation>
    <scope>NUCLEOTIDE SEQUENCE [LARGE SCALE GENOMIC DNA]</scope>
    <source>
        <strain evidence="3 4">38-H</strain>
    </source>
</reference>
<dbReference type="Pfam" id="PF03571">
    <property type="entry name" value="Peptidase_M49"/>
    <property type="match status" value="1"/>
</dbReference>
<dbReference type="PANTHER" id="PTHR23422:SF9">
    <property type="entry name" value="ZN-DEPENDENT HYDROLASE"/>
    <property type="match status" value="1"/>
</dbReference>
<protein>
    <submittedName>
        <fullName evidence="3">Zn-dependent hydrolase</fullName>
    </submittedName>
</protein>
<dbReference type="EMBL" id="CP041345">
    <property type="protein sequence ID" value="QKG79710.1"/>
    <property type="molecule type" value="Genomic_DNA"/>
</dbReference>
<dbReference type="Gene3D" id="3.30.540.30">
    <property type="match status" value="1"/>
</dbReference>
<dbReference type="KEGG" id="ttz:FHG85_05355"/>
<keyword evidence="2 3" id="KW-0378">Hydrolase</keyword>
<gene>
    <name evidence="3" type="ORF">FHG85_05355</name>
</gene>
<dbReference type="RefSeq" id="WP_173073735.1">
    <property type="nucleotide sequence ID" value="NZ_CP041345.1"/>
</dbReference>
<dbReference type="GO" id="GO:0005737">
    <property type="term" value="C:cytoplasm"/>
    <property type="evidence" value="ECO:0007669"/>
    <property type="project" value="TreeGrafter"/>
</dbReference>
<dbReference type="PANTHER" id="PTHR23422">
    <property type="entry name" value="DIPEPTIDYL PEPTIDASE III-RELATED"/>
    <property type="match status" value="1"/>
</dbReference>
<dbReference type="InterPro" id="IPR039461">
    <property type="entry name" value="Peptidase_M49"/>
</dbReference>
<dbReference type="Proteomes" id="UP000500961">
    <property type="component" value="Chromosome"/>
</dbReference>
<organism evidence="3 4">
    <name type="scientific">Tenuifilum thalassicum</name>
    <dbReference type="NCBI Taxonomy" id="2590900"/>
    <lineage>
        <taxon>Bacteria</taxon>
        <taxon>Pseudomonadati</taxon>
        <taxon>Bacteroidota</taxon>
        <taxon>Bacteroidia</taxon>
        <taxon>Bacteroidales</taxon>
        <taxon>Tenuifilaceae</taxon>
        <taxon>Tenuifilum</taxon>
    </lineage>
</organism>
<keyword evidence="1" id="KW-0479">Metal-binding</keyword>
<proteinExistence type="predicted"/>
<evidence type="ECO:0000313" key="3">
    <source>
        <dbReference type="EMBL" id="QKG79710.1"/>
    </source>
</evidence>
<dbReference type="GO" id="GO:0008239">
    <property type="term" value="F:dipeptidyl-peptidase activity"/>
    <property type="evidence" value="ECO:0007669"/>
    <property type="project" value="TreeGrafter"/>
</dbReference>
<dbReference type="GO" id="GO:0046872">
    <property type="term" value="F:metal ion binding"/>
    <property type="evidence" value="ECO:0007669"/>
    <property type="project" value="UniProtKB-KW"/>
</dbReference>
<accession>A0A7D3XKC7</accession>
<keyword evidence="4" id="KW-1185">Reference proteome</keyword>